<protein>
    <submittedName>
        <fullName evidence="2">Uncharacterized protein</fullName>
    </submittedName>
</protein>
<feature type="region of interest" description="Disordered" evidence="1">
    <location>
        <begin position="1"/>
        <end position="54"/>
    </location>
</feature>
<dbReference type="GO" id="GO:0004725">
    <property type="term" value="F:protein tyrosine phosphatase activity"/>
    <property type="evidence" value="ECO:0007669"/>
    <property type="project" value="InterPro"/>
</dbReference>
<dbReference type="SMART" id="SM00404">
    <property type="entry name" value="PTPc_motif"/>
    <property type="match status" value="1"/>
</dbReference>
<dbReference type="InterPro" id="IPR016130">
    <property type="entry name" value="Tyr_Pase_AS"/>
</dbReference>
<dbReference type="SUPFAM" id="SSF52799">
    <property type="entry name" value="(Phosphotyrosine protein) phosphatases II"/>
    <property type="match status" value="1"/>
</dbReference>
<gene>
    <name evidence="2" type="primary">WBGene00105668</name>
</gene>
<dbReference type="PRINTS" id="PR00700">
    <property type="entry name" value="PRTYPHPHTASE"/>
</dbReference>
<dbReference type="PANTHER" id="PTHR46163">
    <property type="entry name" value="TYROSINE-PROTEIN PHOSPHATASE-RELATED"/>
    <property type="match status" value="1"/>
</dbReference>
<feature type="region of interest" description="Disordered" evidence="1">
    <location>
        <begin position="372"/>
        <end position="396"/>
    </location>
</feature>
<dbReference type="Pfam" id="PF00102">
    <property type="entry name" value="Y_phosphatase"/>
    <property type="match status" value="1"/>
</dbReference>
<dbReference type="Proteomes" id="UP000005239">
    <property type="component" value="Unassembled WGS sequence"/>
</dbReference>
<dbReference type="AlphaFoldDB" id="A0A2A6CTT7"/>
<dbReference type="SMART" id="SM00194">
    <property type="entry name" value="PTPc"/>
    <property type="match status" value="1"/>
</dbReference>
<accession>A0A2A6CTT7</accession>
<dbReference type="InterPro" id="IPR052782">
    <property type="entry name" value="Oocyte-zygote_transition_reg"/>
</dbReference>
<dbReference type="CDD" id="cd00047">
    <property type="entry name" value="PTPc"/>
    <property type="match status" value="1"/>
</dbReference>
<name>A0A2A6CTT7_PRIPA</name>
<dbReference type="PROSITE" id="PS50055">
    <property type="entry name" value="TYR_PHOSPHATASE_PTP"/>
    <property type="match status" value="1"/>
</dbReference>
<dbReference type="EnsemblMetazoa" id="PPA16114.1">
    <property type="protein sequence ID" value="PPA16114.1"/>
    <property type="gene ID" value="WBGene00105668"/>
</dbReference>
<dbReference type="PROSITE" id="PS50056">
    <property type="entry name" value="TYR_PHOSPHATASE_2"/>
    <property type="match status" value="1"/>
</dbReference>
<feature type="compositionally biased region" description="Polar residues" evidence="1">
    <location>
        <begin position="42"/>
        <end position="54"/>
    </location>
</feature>
<evidence type="ECO:0000256" key="1">
    <source>
        <dbReference type="SAM" id="MobiDB-lite"/>
    </source>
</evidence>
<dbReference type="InterPro" id="IPR003595">
    <property type="entry name" value="Tyr_Pase_cat"/>
</dbReference>
<dbReference type="InterPro" id="IPR000387">
    <property type="entry name" value="Tyr_Pase_dom"/>
</dbReference>
<feature type="compositionally biased region" description="Basic and acidic residues" evidence="1">
    <location>
        <begin position="372"/>
        <end position="390"/>
    </location>
</feature>
<sequence>MSADRSRVEQPNERKVRTRRKASTSPAARTGGTPRGSPGVTDGTQNTVTKGTSDQKALKSAEIANKVAWSKKVLTLSCKTLSEEFNRRIKKYADPKLTTICSAKNEEKNRYADVLCLDSTRVKLTGRKPDDDYIHANWVSNPDGSRVICTQGPLAETIEDFWRMVVQNKVIIILMLCQFYEGEDNEKCAQYFPTGVDESKTFGAFKVSNLASLSEPKIEGVACTNLEIVFEKKKFRVRHVLMSSWPDQCAPVTSDKVLDLWKWLKSNTKKEDENVVVHCSAGVGRTATFAAIDIAANKIGQKSSTSMMEVVKEMRSMRYQAVQSYVQYLFMHLIMLDLFVSEKIIDKYDPESKFMKEYKRFANRKITKMAKKEAAMGKTGGKEGGKKISMQEDDAP</sequence>
<evidence type="ECO:0000313" key="3">
    <source>
        <dbReference type="Proteomes" id="UP000005239"/>
    </source>
</evidence>
<dbReference type="OrthoDB" id="6058203at2759"/>
<dbReference type="PANTHER" id="PTHR46163:SF10">
    <property type="entry name" value="PROTEIN-TYROSINE PHOSPHATASE-RELATED"/>
    <property type="match status" value="1"/>
</dbReference>
<dbReference type="Gene3D" id="3.90.190.10">
    <property type="entry name" value="Protein tyrosine phosphatase superfamily"/>
    <property type="match status" value="1"/>
</dbReference>
<evidence type="ECO:0000313" key="2">
    <source>
        <dbReference type="EnsemblMetazoa" id="PPA16114.1"/>
    </source>
</evidence>
<accession>A0A8R1UEG2</accession>
<dbReference type="InterPro" id="IPR029021">
    <property type="entry name" value="Prot-tyrosine_phosphatase-like"/>
</dbReference>
<proteinExistence type="predicted"/>
<reference evidence="2" key="2">
    <citation type="submission" date="2022-06" db="UniProtKB">
        <authorList>
            <consortium name="EnsemblMetazoa"/>
        </authorList>
    </citation>
    <scope>IDENTIFICATION</scope>
    <source>
        <strain evidence="2">PS312</strain>
    </source>
</reference>
<dbReference type="InterPro" id="IPR000242">
    <property type="entry name" value="PTP_cat"/>
</dbReference>
<reference evidence="3" key="1">
    <citation type="journal article" date="2008" name="Nat. Genet.">
        <title>The Pristionchus pacificus genome provides a unique perspective on nematode lifestyle and parasitism.</title>
        <authorList>
            <person name="Dieterich C."/>
            <person name="Clifton S.W."/>
            <person name="Schuster L.N."/>
            <person name="Chinwalla A."/>
            <person name="Delehaunty K."/>
            <person name="Dinkelacker I."/>
            <person name="Fulton L."/>
            <person name="Fulton R."/>
            <person name="Godfrey J."/>
            <person name="Minx P."/>
            <person name="Mitreva M."/>
            <person name="Roeseler W."/>
            <person name="Tian H."/>
            <person name="Witte H."/>
            <person name="Yang S.P."/>
            <person name="Wilson R.K."/>
            <person name="Sommer R.J."/>
        </authorList>
    </citation>
    <scope>NUCLEOTIDE SEQUENCE [LARGE SCALE GENOMIC DNA]</scope>
    <source>
        <strain evidence="3">PS312</strain>
    </source>
</reference>
<feature type="compositionally biased region" description="Basic and acidic residues" evidence="1">
    <location>
        <begin position="1"/>
        <end position="15"/>
    </location>
</feature>
<keyword evidence="3" id="KW-1185">Reference proteome</keyword>
<dbReference type="PROSITE" id="PS00383">
    <property type="entry name" value="TYR_PHOSPHATASE_1"/>
    <property type="match status" value="1"/>
</dbReference>
<organism evidence="2 3">
    <name type="scientific">Pristionchus pacificus</name>
    <name type="common">Parasitic nematode worm</name>
    <dbReference type="NCBI Taxonomy" id="54126"/>
    <lineage>
        <taxon>Eukaryota</taxon>
        <taxon>Metazoa</taxon>
        <taxon>Ecdysozoa</taxon>
        <taxon>Nematoda</taxon>
        <taxon>Chromadorea</taxon>
        <taxon>Rhabditida</taxon>
        <taxon>Rhabditina</taxon>
        <taxon>Diplogasteromorpha</taxon>
        <taxon>Diplogasteroidea</taxon>
        <taxon>Neodiplogasteridae</taxon>
        <taxon>Pristionchus</taxon>
    </lineage>
</organism>